<sequence>MGSVALDLGYLERRAAAERTLDRPYEPRTLPRVRQEEKTRTRARAREQQSVSLFAVTGFAAVAVLCVLLLFSYVRLTELSDSVVTLRNQYTDLKANEASLLAEYESAFDLSAIEEEAMAEGMKKPQSGQVYYLDLSGPDKAVVYNTEKTGFAALLANVGKGFYTAVEYFR</sequence>
<name>A0A1W1YZC0_9FIRM</name>
<evidence type="ECO:0000313" key="2">
    <source>
        <dbReference type="EMBL" id="SMC41555.1"/>
    </source>
</evidence>
<dbReference type="Proteomes" id="UP000192790">
    <property type="component" value="Unassembled WGS sequence"/>
</dbReference>
<dbReference type="STRING" id="1122930.SAMN02745168_0807"/>
<keyword evidence="1" id="KW-0472">Membrane</keyword>
<accession>A0A1W1YZC0</accession>
<keyword evidence="1" id="KW-1133">Transmembrane helix</keyword>
<evidence type="ECO:0008006" key="4">
    <source>
        <dbReference type="Google" id="ProtNLM"/>
    </source>
</evidence>
<keyword evidence="1" id="KW-0812">Transmembrane</keyword>
<organism evidence="2 3">
    <name type="scientific">Papillibacter cinnamivorans DSM 12816</name>
    <dbReference type="NCBI Taxonomy" id="1122930"/>
    <lineage>
        <taxon>Bacteria</taxon>
        <taxon>Bacillati</taxon>
        <taxon>Bacillota</taxon>
        <taxon>Clostridia</taxon>
        <taxon>Eubacteriales</taxon>
        <taxon>Oscillospiraceae</taxon>
        <taxon>Papillibacter</taxon>
    </lineage>
</organism>
<reference evidence="2 3" key="1">
    <citation type="submission" date="2017-04" db="EMBL/GenBank/DDBJ databases">
        <authorList>
            <person name="Afonso C.L."/>
            <person name="Miller P.J."/>
            <person name="Scott M.A."/>
            <person name="Spackman E."/>
            <person name="Goraichik I."/>
            <person name="Dimitrov K.M."/>
            <person name="Suarez D.L."/>
            <person name="Swayne D.E."/>
        </authorList>
    </citation>
    <scope>NUCLEOTIDE SEQUENCE [LARGE SCALE GENOMIC DNA]</scope>
    <source>
        <strain evidence="2 3">DSM 12816</strain>
    </source>
</reference>
<keyword evidence="3" id="KW-1185">Reference proteome</keyword>
<dbReference type="EMBL" id="FWXW01000001">
    <property type="protein sequence ID" value="SMC41555.1"/>
    <property type="molecule type" value="Genomic_DNA"/>
</dbReference>
<proteinExistence type="predicted"/>
<protein>
    <recommendedName>
        <fullName evidence="4">Cell division protein FtsL</fullName>
    </recommendedName>
</protein>
<evidence type="ECO:0000256" key="1">
    <source>
        <dbReference type="SAM" id="Phobius"/>
    </source>
</evidence>
<feature type="transmembrane region" description="Helical" evidence="1">
    <location>
        <begin position="51"/>
        <end position="74"/>
    </location>
</feature>
<gene>
    <name evidence="2" type="ORF">SAMN02745168_0807</name>
</gene>
<dbReference type="AlphaFoldDB" id="A0A1W1YZC0"/>
<evidence type="ECO:0000313" key="3">
    <source>
        <dbReference type="Proteomes" id="UP000192790"/>
    </source>
</evidence>